<dbReference type="AlphaFoldDB" id="A0AAJ8KKM8"/>
<dbReference type="Pfam" id="PF09811">
    <property type="entry name" value="Yae1_N"/>
    <property type="match status" value="1"/>
</dbReference>
<comment type="subcellular location">
    <subcellularLocation>
        <location evidence="2">Cytoplasm</location>
    </subcellularLocation>
    <subcellularLocation>
        <location evidence="1">Nucleus</location>
    </subcellularLocation>
</comment>
<dbReference type="PANTHER" id="PTHR18829:SF0">
    <property type="entry name" value="PROTEIN YAE1 HOMOLOG"/>
    <property type="match status" value="1"/>
</dbReference>
<dbReference type="GO" id="GO:0005634">
    <property type="term" value="C:nucleus"/>
    <property type="evidence" value="ECO:0007669"/>
    <property type="project" value="UniProtKB-SubCell"/>
</dbReference>
<keyword evidence="6" id="KW-0963">Cytoplasm</keyword>
<dbReference type="InterPro" id="IPR019191">
    <property type="entry name" value="Essential_protein_Yae1_N"/>
</dbReference>
<feature type="compositionally biased region" description="Basic and acidic residues" evidence="8">
    <location>
        <begin position="157"/>
        <end position="198"/>
    </location>
</feature>
<evidence type="ECO:0000256" key="2">
    <source>
        <dbReference type="ARBA" id="ARBA00004496"/>
    </source>
</evidence>
<comment type="similarity">
    <text evidence="3">Belongs to the YAE1 family.</text>
</comment>
<organism evidence="10 11">
    <name type="scientific">Kwoniella dejecticola CBS 10117</name>
    <dbReference type="NCBI Taxonomy" id="1296121"/>
    <lineage>
        <taxon>Eukaryota</taxon>
        <taxon>Fungi</taxon>
        <taxon>Dikarya</taxon>
        <taxon>Basidiomycota</taxon>
        <taxon>Agaricomycotina</taxon>
        <taxon>Tremellomycetes</taxon>
        <taxon>Tremellales</taxon>
        <taxon>Cryptococcaceae</taxon>
        <taxon>Kwoniella</taxon>
    </lineage>
</organism>
<name>A0AAJ8KKM8_9TREE</name>
<feature type="domain" description="Essential protein Yae1 N-terminal" evidence="9">
    <location>
        <begin position="47"/>
        <end position="85"/>
    </location>
</feature>
<reference evidence="10" key="2">
    <citation type="submission" date="2024-02" db="EMBL/GenBank/DDBJ databases">
        <title>Comparative genomics of Cryptococcus and Kwoniella reveals pathogenesis evolution and contrasting modes of karyotype evolution via chromosome fusion or intercentromeric recombination.</title>
        <authorList>
            <person name="Coelho M.A."/>
            <person name="David-Palma M."/>
            <person name="Shea T."/>
            <person name="Bowers K."/>
            <person name="McGinley-Smith S."/>
            <person name="Mohammad A.W."/>
            <person name="Gnirke A."/>
            <person name="Yurkov A.M."/>
            <person name="Nowrousian M."/>
            <person name="Sun S."/>
            <person name="Cuomo C.A."/>
            <person name="Heitman J."/>
        </authorList>
    </citation>
    <scope>NUCLEOTIDE SEQUENCE</scope>
    <source>
        <strain evidence="10">CBS 10117</strain>
    </source>
</reference>
<protein>
    <recommendedName>
        <fullName evidence="5">Protein YAE1</fullName>
    </recommendedName>
    <alternativeName>
        <fullName evidence="4">Protein yae1</fullName>
    </alternativeName>
</protein>
<gene>
    <name evidence="10" type="ORF">I303_101841</name>
</gene>
<evidence type="ECO:0000256" key="1">
    <source>
        <dbReference type="ARBA" id="ARBA00004123"/>
    </source>
</evidence>
<evidence type="ECO:0000256" key="8">
    <source>
        <dbReference type="SAM" id="MobiDB-lite"/>
    </source>
</evidence>
<dbReference type="GeneID" id="28965722"/>
<dbReference type="Proteomes" id="UP000078595">
    <property type="component" value="Chromosome 2"/>
</dbReference>
<evidence type="ECO:0000313" key="10">
    <source>
        <dbReference type="EMBL" id="WWC59290.1"/>
    </source>
</evidence>
<keyword evidence="7" id="KW-0539">Nucleus</keyword>
<feature type="region of interest" description="Disordered" evidence="8">
    <location>
        <begin position="157"/>
        <end position="225"/>
    </location>
</feature>
<reference evidence="10" key="1">
    <citation type="submission" date="2013-07" db="EMBL/GenBank/DDBJ databases">
        <authorList>
            <consortium name="The Broad Institute Genome Sequencing Platform"/>
            <person name="Cuomo C."/>
            <person name="Litvintseva A."/>
            <person name="Chen Y."/>
            <person name="Heitman J."/>
            <person name="Sun S."/>
            <person name="Springer D."/>
            <person name="Dromer F."/>
            <person name="Young S.K."/>
            <person name="Zeng Q."/>
            <person name="Gargeya S."/>
            <person name="Fitzgerald M."/>
            <person name="Abouelleil A."/>
            <person name="Alvarado L."/>
            <person name="Berlin A.M."/>
            <person name="Chapman S.B."/>
            <person name="Dewar J."/>
            <person name="Goldberg J."/>
            <person name="Griggs A."/>
            <person name="Gujja S."/>
            <person name="Hansen M."/>
            <person name="Howarth C."/>
            <person name="Imamovic A."/>
            <person name="Larimer J."/>
            <person name="McCowan C."/>
            <person name="Murphy C."/>
            <person name="Pearson M."/>
            <person name="Priest M."/>
            <person name="Roberts A."/>
            <person name="Saif S."/>
            <person name="Shea T."/>
            <person name="Sykes S."/>
            <person name="Wortman J."/>
            <person name="Nusbaum C."/>
            <person name="Birren B."/>
        </authorList>
    </citation>
    <scope>NUCLEOTIDE SEQUENCE</scope>
    <source>
        <strain evidence="10">CBS 10117</strain>
    </source>
</reference>
<dbReference type="EMBL" id="CP144531">
    <property type="protein sequence ID" value="WWC59290.1"/>
    <property type="molecule type" value="Genomic_DNA"/>
</dbReference>
<keyword evidence="11" id="KW-1185">Reference proteome</keyword>
<dbReference type="KEGG" id="kdj:28965722"/>
<dbReference type="RefSeq" id="XP_018265652.2">
    <property type="nucleotide sequence ID" value="XM_018405371.2"/>
</dbReference>
<feature type="compositionally biased region" description="Polar residues" evidence="8">
    <location>
        <begin position="202"/>
        <end position="214"/>
    </location>
</feature>
<feature type="compositionally biased region" description="Acidic residues" evidence="8">
    <location>
        <begin position="8"/>
        <end position="19"/>
    </location>
</feature>
<proteinExistence type="inferred from homology"/>
<feature type="region of interest" description="Disordered" evidence="8">
    <location>
        <begin position="1"/>
        <end position="30"/>
    </location>
</feature>
<evidence type="ECO:0000256" key="5">
    <source>
        <dbReference type="ARBA" id="ARBA00018400"/>
    </source>
</evidence>
<evidence type="ECO:0000313" key="11">
    <source>
        <dbReference type="Proteomes" id="UP000078595"/>
    </source>
</evidence>
<dbReference type="GO" id="GO:0005737">
    <property type="term" value="C:cytoplasm"/>
    <property type="evidence" value="ECO:0007669"/>
    <property type="project" value="UniProtKB-SubCell"/>
</dbReference>
<evidence type="ECO:0000256" key="4">
    <source>
        <dbReference type="ARBA" id="ARBA00017286"/>
    </source>
</evidence>
<feature type="region of interest" description="Disordered" evidence="8">
    <location>
        <begin position="98"/>
        <end position="123"/>
    </location>
</feature>
<sequence>MAYTPIDDTMEDKDEDDWLEPPVQGGAADPLVNQEFERLSNKFSDAGYREGITDGKLSTLQQGFDEGFAASVPLSRRVGVLRGKAAALLAIAIATASAKSPTASPSRNTITSPTTEARSHSHLHSEIDIVDSIRELIRQLSQLRRDDILPEDEERIAHEKEEHGHPTEGEGKNGNDDENKFELDRNDKRDLENLERSLEMMGSTSSDANANGSARKSKRNGEEVVRDLEGRLGDLERAVLRG</sequence>
<evidence type="ECO:0000259" key="9">
    <source>
        <dbReference type="Pfam" id="PF09811"/>
    </source>
</evidence>
<accession>A0AAJ8KKM8</accession>
<evidence type="ECO:0000256" key="3">
    <source>
        <dbReference type="ARBA" id="ARBA00007096"/>
    </source>
</evidence>
<dbReference type="InterPro" id="IPR038881">
    <property type="entry name" value="Yae1-like"/>
</dbReference>
<evidence type="ECO:0000256" key="7">
    <source>
        <dbReference type="ARBA" id="ARBA00023242"/>
    </source>
</evidence>
<dbReference type="PANTHER" id="PTHR18829">
    <property type="entry name" value="PROTEIN YAE1 HOMOLOG"/>
    <property type="match status" value="1"/>
</dbReference>
<feature type="compositionally biased region" description="Polar residues" evidence="8">
    <location>
        <begin position="107"/>
        <end position="116"/>
    </location>
</feature>
<evidence type="ECO:0000256" key="6">
    <source>
        <dbReference type="ARBA" id="ARBA00022490"/>
    </source>
</evidence>